<dbReference type="InterPro" id="IPR047854">
    <property type="entry name" value="RFC_lid"/>
</dbReference>
<dbReference type="AlphaFoldDB" id="A0AA38M846"/>
<feature type="compositionally biased region" description="Polar residues" evidence="9">
    <location>
        <begin position="41"/>
        <end position="50"/>
    </location>
</feature>
<keyword evidence="7" id="KW-0131">Cell cycle</keyword>
<dbReference type="EMBL" id="JALNTZ010000007">
    <property type="protein sequence ID" value="KAJ3646988.1"/>
    <property type="molecule type" value="Genomic_DNA"/>
</dbReference>
<keyword evidence="5" id="KW-0238">DNA-binding</keyword>
<evidence type="ECO:0000256" key="6">
    <source>
        <dbReference type="ARBA" id="ARBA00023242"/>
    </source>
</evidence>
<dbReference type="PANTHER" id="PTHR46765">
    <property type="entry name" value="P-LOOP CONTAINING NUCLEOSIDE TRIPHOSPHATE HYDROLASES SUPERFAMILY PROTEIN"/>
    <property type="match status" value="1"/>
</dbReference>
<reference evidence="11" key="1">
    <citation type="journal article" date="2023" name="G3 (Bethesda)">
        <title>Whole genome assemblies of Zophobas morio and Tenebrio molitor.</title>
        <authorList>
            <person name="Kaur S."/>
            <person name="Stinson S.A."/>
            <person name="diCenzo G.C."/>
        </authorList>
    </citation>
    <scope>NUCLEOTIDE SEQUENCE</scope>
    <source>
        <strain evidence="11">QUZm001</strain>
    </source>
</reference>
<gene>
    <name evidence="11" type="ORF">Zmor_024542</name>
</gene>
<name>A0AA38M846_9CUCU</name>
<evidence type="ECO:0000313" key="12">
    <source>
        <dbReference type="Proteomes" id="UP001168821"/>
    </source>
</evidence>
<dbReference type="Gene3D" id="3.40.50.300">
    <property type="entry name" value="P-loop containing nucleotide triphosphate hydrolases"/>
    <property type="match status" value="1"/>
</dbReference>
<feature type="compositionally biased region" description="Basic and acidic residues" evidence="9">
    <location>
        <begin position="823"/>
        <end position="832"/>
    </location>
</feature>
<keyword evidence="3" id="KW-0547">Nucleotide-binding</keyword>
<dbReference type="SMART" id="SM00382">
    <property type="entry name" value="AAA"/>
    <property type="match status" value="1"/>
</dbReference>
<dbReference type="GO" id="GO:0016887">
    <property type="term" value="F:ATP hydrolysis activity"/>
    <property type="evidence" value="ECO:0007669"/>
    <property type="project" value="InterPro"/>
</dbReference>
<feature type="region of interest" description="Disordered" evidence="9">
    <location>
        <begin position="758"/>
        <end position="832"/>
    </location>
</feature>
<feature type="domain" description="AAA+ ATPase" evidence="10">
    <location>
        <begin position="301"/>
        <end position="436"/>
    </location>
</feature>
<dbReference type="Gene3D" id="1.10.8.60">
    <property type="match status" value="1"/>
</dbReference>
<dbReference type="CDD" id="cd18140">
    <property type="entry name" value="HLD_clamp_RFC"/>
    <property type="match status" value="1"/>
</dbReference>
<protein>
    <recommendedName>
        <fullName evidence="10">AAA+ ATPase domain-containing protein</fullName>
    </recommendedName>
</protein>
<dbReference type="Proteomes" id="UP001168821">
    <property type="component" value="Unassembled WGS sequence"/>
</dbReference>
<evidence type="ECO:0000256" key="3">
    <source>
        <dbReference type="ARBA" id="ARBA00022741"/>
    </source>
</evidence>
<comment type="similarity">
    <text evidence="8">Belongs to the activator 1 small subunits family. CTF18 subfamily.</text>
</comment>
<evidence type="ECO:0000256" key="9">
    <source>
        <dbReference type="SAM" id="MobiDB-lite"/>
    </source>
</evidence>
<evidence type="ECO:0000256" key="5">
    <source>
        <dbReference type="ARBA" id="ARBA00023125"/>
    </source>
</evidence>
<dbReference type="GO" id="GO:0005524">
    <property type="term" value="F:ATP binding"/>
    <property type="evidence" value="ECO:0007669"/>
    <property type="project" value="UniProtKB-KW"/>
</dbReference>
<evidence type="ECO:0000256" key="2">
    <source>
        <dbReference type="ARBA" id="ARBA00022705"/>
    </source>
</evidence>
<dbReference type="CDD" id="cd00009">
    <property type="entry name" value="AAA"/>
    <property type="match status" value="1"/>
</dbReference>
<comment type="caution">
    <text evidence="11">The sequence shown here is derived from an EMBL/GenBank/DDBJ whole genome shotgun (WGS) entry which is preliminary data.</text>
</comment>
<evidence type="ECO:0000256" key="8">
    <source>
        <dbReference type="ARBA" id="ARBA00043975"/>
    </source>
</evidence>
<keyword evidence="4" id="KW-0067">ATP-binding</keyword>
<evidence type="ECO:0000259" key="10">
    <source>
        <dbReference type="SMART" id="SM00382"/>
    </source>
</evidence>
<feature type="compositionally biased region" description="Polar residues" evidence="9">
    <location>
        <begin position="787"/>
        <end position="801"/>
    </location>
</feature>
<dbReference type="GO" id="GO:0005634">
    <property type="term" value="C:nucleus"/>
    <property type="evidence" value="ECO:0007669"/>
    <property type="project" value="UniProtKB-SubCell"/>
</dbReference>
<dbReference type="GO" id="GO:0003677">
    <property type="term" value="F:DNA binding"/>
    <property type="evidence" value="ECO:0007669"/>
    <property type="project" value="UniProtKB-KW"/>
</dbReference>
<dbReference type="FunFam" id="3.40.50.300:FF:001083">
    <property type="entry name" value="Chromosome transmission fidelity factor 18"/>
    <property type="match status" value="1"/>
</dbReference>
<evidence type="ECO:0000313" key="11">
    <source>
        <dbReference type="EMBL" id="KAJ3646988.1"/>
    </source>
</evidence>
<dbReference type="SUPFAM" id="SSF52540">
    <property type="entry name" value="P-loop containing nucleoside triphosphate hydrolases"/>
    <property type="match status" value="1"/>
</dbReference>
<dbReference type="GO" id="GO:0006260">
    <property type="term" value="P:DNA replication"/>
    <property type="evidence" value="ECO:0007669"/>
    <property type="project" value="UniProtKB-KW"/>
</dbReference>
<feature type="region of interest" description="Disordered" evidence="9">
    <location>
        <begin position="1"/>
        <end position="78"/>
    </location>
</feature>
<feature type="compositionally biased region" description="Basic and acidic residues" evidence="9">
    <location>
        <begin position="20"/>
        <end position="32"/>
    </location>
</feature>
<evidence type="ECO:0000256" key="7">
    <source>
        <dbReference type="ARBA" id="ARBA00023306"/>
    </source>
</evidence>
<feature type="compositionally biased region" description="Acidic residues" evidence="9">
    <location>
        <begin position="1"/>
        <end position="19"/>
    </location>
</feature>
<organism evidence="11 12">
    <name type="scientific">Zophobas morio</name>
    <dbReference type="NCBI Taxonomy" id="2755281"/>
    <lineage>
        <taxon>Eukaryota</taxon>
        <taxon>Metazoa</taxon>
        <taxon>Ecdysozoa</taxon>
        <taxon>Arthropoda</taxon>
        <taxon>Hexapoda</taxon>
        <taxon>Insecta</taxon>
        <taxon>Pterygota</taxon>
        <taxon>Neoptera</taxon>
        <taxon>Endopterygota</taxon>
        <taxon>Coleoptera</taxon>
        <taxon>Polyphaga</taxon>
        <taxon>Cucujiformia</taxon>
        <taxon>Tenebrionidae</taxon>
        <taxon>Zophobas</taxon>
    </lineage>
</organism>
<keyword evidence="12" id="KW-1185">Reference proteome</keyword>
<comment type="subcellular location">
    <subcellularLocation>
        <location evidence="1">Nucleus</location>
    </subcellularLocation>
</comment>
<proteinExistence type="inferred from homology"/>
<accession>A0AA38M846</accession>
<evidence type="ECO:0000256" key="4">
    <source>
        <dbReference type="ARBA" id="ARBA00022840"/>
    </source>
</evidence>
<keyword evidence="2" id="KW-0235">DNA replication</keyword>
<dbReference type="InterPro" id="IPR003593">
    <property type="entry name" value="AAA+_ATPase"/>
</dbReference>
<dbReference type="Pfam" id="PF00004">
    <property type="entry name" value="AAA"/>
    <property type="match status" value="1"/>
</dbReference>
<dbReference type="InterPro" id="IPR027417">
    <property type="entry name" value="P-loop_NTPase"/>
</dbReference>
<feature type="compositionally biased region" description="Acidic residues" evidence="9">
    <location>
        <begin position="55"/>
        <end position="68"/>
    </location>
</feature>
<dbReference type="InterPro" id="IPR053016">
    <property type="entry name" value="CTF18-RFC_complex"/>
</dbReference>
<dbReference type="InterPro" id="IPR003959">
    <property type="entry name" value="ATPase_AAA_core"/>
</dbReference>
<sequence length="832" mass="94579">MEEFPTSEDEFDLMYGDDLEVLRDQEDPEKSPKKSRKSLDFASTANTKDAPSQDLFEDDFAPLEDDEGANVPSSVEPSNANKRTIEELFGDIDDILFENQTKKRRTEGENAEELALIEHIIELRRLAKERDAPDVVRRDYTGVHDRDKNNLSYTVPSYPFIGVTRDDGQRVYIRFHSEQYELEERQRIVQEISSKSDSASNQDLWAQAQELILKQVETQDEQFFNPTPDDKELWVDMYKPRKYFELLSDESTNRVMLRWLKLWDKVVFKRKPKIKPVKPNEKQPKNKIDLCTDLDEHGRPYHKVALLCGPPGLGKTTLAHMVARHAGYNVVEINASDDRSIDAFKTSIENATSMRSVLDTEKRPNCLIFDEIDGAPAASIDYLVKFVTGAATKTKKKSQLKEKNVLKRPIICICNDVYVPSLRPLRQVAFVVNFPPTSNTRLSERLMEISKWQRVKTDMGAMLALAEKSQNDIRSCLSVLHFFKAQDKPVTLSDVHKASVGKKDTQKGIFSVWQDIFLIERGKGGSKSGGLRERMGKILDGVNSFGDYEKVAQGVFENYPHMNFKSVDMSETCLALEWFSYSDMLNKEIYSSQNYELARYLQYAFVVWHFVFGSRTWQKLQYPSAGYEARMKQNRQKAIIGELMRGMQPSIRSYVDPSTLILDLIPMFMTILAPSFRPISLHLYTEEEKKVLDRVVNVMVDYNLNYVQERTAEGAYVYKLDPGIDEIASFAASRTLSYSNKQLIAQEIEAAKMRRFEAARPPPAPEQPPSASALPNHLQTLKAKSVAASTTPVSGQFSSSEARSRRSDVLTPGTGDLSSDEGGGGRDAVRPD</sequence>
<evidence type="ECO:0000256" key="1">
    <source>
        <dbReference type="ARBA" id="ARBA00004123"/>
    </source>
</evidence>
<keyword evidence="6" id="KW-0539">Nucleus</keyword>
<dbReference type="PANTHER" id="PTHR46765:SF1">
    <property type="entry name" value="P-LOOP CONTAINING NUCLEOSIDE TRIPHOSPHATE HYDROLASES SUPERFAMILY PROTEIN"/>
    <property type="match status" value="1"/>
</dbReference>